<dbReference type="Proteomes" id="UP000198287">
    <property type="component" value="Unassembled WGS sequence"/>
</dbReference>
<dbReference type="SMART" id="SM00005">
    <property type="entry name" value="DEATH"/>
    <property type="match status" value="1"/>
</dbReference>
<dbReference type="Pfam" id="PF00531">
    <property type="entry name" value="Death"/>
    <property type="match status" value="1"/>
</dbReference>
<organism evidence="4 5">
    <name type="scientific">Folsomia candida</name>
    <name type="common">Springtail</name>
    <dbReference type="NCBI Taxonomy" id="158441"/>
    <lineage>
        <taxon>Eukaryota</taxon>
        <taxon>Metazoa</taxon>
        <taxon>Ecdysozoa</taxon>
        <taxon>Arthropoda</taxon>
        <taxon>Hexapoda</taxon>
        <taxon>Collembola</taxon>
        <taxon>Entomobryomorpha</taxon>
        <taxon>Isotomoidea</taxon>
        <taxon>Isotomidae</taxon>
        <taxon>Proisotominae</taxon>
        <taxon>Folsomia</taxon>
    </lineage>
</organism>
<dbReference type="AlphaFoldDB" id="A0A226CYP3"/>
<dbReference type="PROSITE" id="PS50017">
    <property type="entry name" value="DEATH_DOMAIN"/>
    <property type="match status" value="1"/>
</dbReference>
<keyword evidence="2" id="KW-0812">Transmembrane</keyword>
<evidence type="ECO:0000256" key="1">
    <source>
        <dbReference type="SAM" id="MobiDB-lite"/>
    </source>
</evidence>
<feature type="domain" description="Death" evidence="3">
    <location>
        <begin position="324"/>
        <end position="395"/>
    </location>
</feature>
<comment type="caution">
    <text evidence="4">The sequence shown here is derived from an EMBL/GenBank/DDBJ whole genome shotgun (WGS) entry which is preliminary data.</text>
</comment>
<keyword evidence="2" id="KW-0472">Membrane</keyword>
<dbReference type="EMBL" id="LNIX01000046">
    <property type="protein sequence ID" value="OXA38432.1"/>
    <property type="molecule type" value="Genomic_DNA"/>
</dbReference>
<dbReference type="InterPro" id="IPR000488">
    <property type="entry name" value="Death_dom"/>
</dbReference>
<dbReference type="CDD" id="cd01670">
    <property type="entry name" value="Death"/>
    <property type="match status" value="1"/>
</dbReference>
<keyword evidence="5" id="KW-1185">Reference proteome</keyword>
<sequence>MIRSPKDSPPKCTLETNISKVGNIIEMLPVNGGQKFTRLNLPHPTSQQICASAKIHRPTKNSAKCVKITRARIFILANTAIVLLLIILGAFYPPKLDLPSPLDGETSSHCSPPKHEPPSGKNSPKISTTFIRSVPDLYKITNQTAQITLETSNILVWVKGDRSDFNWSCLPRIEHPTEVEIRTLTRDWHFIHDTVNWLSLSISNLTVDAKLFNCSLDKIEPDDTYDPIVLSKLSNLHLKNISACFITKFVTVFKFPNIESVNIHGSDEKETYHRTLITLFRGQSEKFTSLTTLSFILLHFKTTTPLVQIHLAGEILCQHVVVLEDLSRLFRTMQLEEITIRDIVRNPQDSTRDKIYKGLQAWKEANGSGATVERLVGILESLNHRNAAETIQNAAGELGPQEVPQIPGSSAPVRIEAPSAANLEDESRGPLVAQETTATLTISNGSQPTHDNADAQINGYMKNIKAQRRPICRKKRLTISLLITGIVIASLLTAWIHATIKTKLLNKDPAQGTEVATPIQNYHTTPPVAKGRENLCLRLSKDDKQRCREISPQNDRLVTLNSNNQHDFCDGETTGRFLGGNLNASSGQEFCPHNLVALEILVTIEGNQLTNFLDRYCQLKSLSFEKNASLLGSIAYPKEKRDFPLESLYFIGTLNVVEILNNLSEHFGLPCLIEINLVCINMMAGENASIRTFVASHTSVRRINCKDDDFCHNLADIKNTNELKVNYASTGC</sequence>
<dbReference type="Gene3D" id="1.10.533.10">
    <property type="entry name" value="Death Domain, Fas"/>
    <property type="match status" value="1"/>
</dbReference>
<dbReference type="InterPro" id="IPR011029">
    <property type="entry name" value="DEATH-like_dom_sf"/>
</dbReference>
<name>A0A226CYP3_FOLCA</name>
<evidence type="ECO:0000313" key="5">
    <source>
        <dbReference type="Proteomes" id="UP000198287"/>
    </source>
</evidence>
<evidence type="ECO:0000313" key="4">
    <source>
        <dbReference type="EMBL" id="OXA38432.1"/>
    </source>
</evidence>
<dbReference type="SUPFAM" id="SSF47986">
    <property type="entry name" value="DEATH domain"/>
    <property type="match status" value="1"/>
</dbReference>
<protein>
    <submittedName>
        <fullName evidence="4">Tumor necrosis factor receptor superfamily member 10B</fullName>
    </submittedName>
</protein>
<keyword evidence="4" id="KW-0675">Receptor</keyword>
<evidence type="ECO:0000259" key="3">
    <source>
        <dbReference type="PROSITE" id="PS50017"/>
    </source>
</evidence>
<keyword evidence="2" id="KW-1133">Transmembrane helix</keyword>
<proteinExistence type="predicted"/>
<gene>
    <name evidence="4" type="ORF">Fcan01_26871</name>
</gene>
<dbReference type="GO" id="GO:0007165">
    <property type="term" value="P:signal transduction"/>
    <property type="evidence" value="ECO:0007669"/>
    <property type="project" value="InterPro"/>
</dbReference>
<feature type="transmembrane region" description="Helical" evidence="2">
    <location>
        <begin position="477"/>
        <end position="498"/>
    </location>
</feature>
<reference evidence="4 5" key="1">
    <citation type="submission" date="2015-12" db="EMBL/GenBank/DDBJ databases">
        <title>The genome of Folsomia candida.</title>
        <authorList>
            <person name="Faddeeva A."/>
            <person name="Derks M.F."/>
            <person name="Anvar Y."/>
            <person name="Smit S."/>
            <person name="Van Straalen N."/>
            <person name="Roelofs D."/>
        </authorList>
    </citation>
    <scope>NUCLEOTIDE SEQUENCE [LARGE SCALE GENOMIC DNA]</scope>
    <source>
        <strain evidence="4 5">VU population</strain>
        <tissue evidence="4">Whole body</tissue>
    </source>
</reference>
<accession>A0A226CYP3</accession>
<feature type="region of interest" description="Disordered" evidence="1">
    <location>
        <begin position="102"/>
        <end position="126"/>
    </location>
</feature>
<evidence type="ECO:0000256" key="2">
    <source>
        <dbReference type="SAM" id="Phobius"/>
    </source>
</evidence>
<feature type="transmembrane region" description="Helical" evidence="2">
    <location>
        <begin position="73"/>
        <end position="92"/>
    </location>
</feature>